<keyword evidence="2" id="KW-0813">Transport</keyword>
<dbReference type="PANTHER" id="PTHR43341">
    <property type="entry name" value="AMINO ACID PERMEASE"/>
    <property type="match status" value="1"/>
</dbReference>
<evidence type="ECO:0000259" key="8">
    <source>
        <dbReference type="Pfam" id="PF00324"/>
    </source>
</evidence>
<evidence type="ECO:0000256" key="2">
    <source>
        <dbReference type="ARBA" id="ARBA00022448"/>
    </source>
</evidence>
<feature type="transmembrane region" description="Helical" evidence="7">
    <location>
        <begin position="133"/>
        <end position="154"/>
    </location>
</feature>
<keyword evidence="4" id="KW-0029">Amino-acid transport</keyword>
<dbReference type="InterPro" id="IPR004841">
    <property type="entry name" value="AA-permease/SLC12A_dom"/>
</dbReference>
<evidence type="ECO:0000256" key="6">
    <source>
        <dbReference type="ARBA" id="ARBA00023136"/>
    </source>
</evidence>
<dbReference type="PIRSF" id="PIRSF006060">
    <property type="entry name" value="AA_transporter"/>
    <property type="match status" value="1"/>
</dbReference>
<accession>A0ABR0J9I5</accession>
<feature type="transmembrane region" description="Helical" evidence="7">
    <location>
        <begin position="52"/>
        <end position="73"/>
    </location>
</feature>
<evidence type="ECO:0000256" key="5">
    <source>
        <dbReference type="ARBA" id="ARBA00022989"/>
    </source>
</evidence>
<dbReference type="PANTHER" id="PTHR43341:SF1">
    <property type="entry name" value="GENERAL AMINO-ACID PERMEASE GAP1"/>
    <property type="match status" value="1"/>
</dbReference>
<evidence type="ECO:0000256" key="7">
    <source>
        <dbReference type="SAM" id="Phobius"/>
    </source>
</evidence>
<dbReference type="Pfam" id="PF00324">
    <property type="entry name" value="AA_permease"/>
    <property type="match status" value="1"/>
</dbReference>
<gene>
    <name evidence="9" type="ORF">LTR69_005968</name>
</gene>
<proteinExistence type="predicted"/>
<dbReference type="EMBL" id="JAVRRF010000012">
    <property type="protein sequence ID" value="KAK5059380.1"/>
    <property type="molecule type" value="Genomic_DNA"/>
</dbReference>
<dbReference type="InterPro" id="IPR050524">
    <property type="entry name" value="APC_YAT"/>
</dbReference>
<feature type="transmembrane region" description="Helical" evidence="7">
    <location>
        <begin position="275"/>
        <end position="294"/>
    </location>
</feature>
<feature type="transmembrane region" description="Helical" evidence="7">
    <location>
        <begin position="373"/>
        <end position="390"/>
    </location>
</feature>
<keyword evidence="6 7" id="KW-0472">Membrane</keyword>
<feature type="transmembrane region" description="Helical" evidence="7">
    <location>
        <begin position="451"/>
        <end position="470"/>
    </location>
</feature>
<dbReference type="Gene3D" id="1.20.1740.10">
    <property type="entry name" value="Amino acid/polyamine transporter I"/>
    <property type="match status" value="1"/>
</dbReference>
<keyword evidence="5 7" id="KW-1133">Transmembrane helix</keyword>
<evidence type="ECO:0000313" key="10">
    <source>
        <dbReference type="Proteomes" id="UP001345691"/>
    </source>
</evidence>
<keyword evidence="3 7" id="KW-0812">Transmembrane</keyword>
<organism evidence="9 10">
    <name type="scientific">Exophiala sideris</name>
    <dbReference type="NCBI Taxonomy" id="1016849"/>
    <lineage>
        <taxon>Eukaryota</taxon>
        <taxon>Fungi</taxon>
        <taxon>Dikarya</taxon>
        <taxon>Ascomycota</taxon>
        <taxon>Pezizomycotina</taxon>
        <taxon>Eurotiomycetes</taxon>
        <taxon>Chaetothyriomycetidae</taxon>
        <taxon>Chaetothyriales</taxon>
        <taxon>Herpotrichiellaceae</taxon>
        <taxon>Exophiala</taxon>
    </lineage>
</organism>
<feature type="transmembrane region" description="Helical" evidence="7">
    <location>
        <begin position="160"/>
        <end position="179"/>
    </location>
</feature>
<sequence>MDADTIHVGAENGKHPDIKDVEATKVDSFEVGVSRVPKVDQGYHRSLSSRQIMMMAFGGGIGTGLWVGTGTALARAGPAGTAISYTIMVYIIYTMYTSIGEMAAYKPIAGGFIRNTLEYTDEALAFAQGLGFWYNWVIVIAAETTAALSVLSFWPNDVPIAAWITIMVVLMIVVNLFGVEWYGEVEFWMSLLKIIAIVGIIIFLFVMTSGGFPATNGPIEFRYWSQGHAFKNGIKGISQAFIQAGFSIGGGEIIAVCAGEAANPRQAVKKSVRPLFWRMGSFFVVNIWLVGMCVSPDDPRLLSNKGTMKSPFVLAILDAGYPWLAHLLNAFILLTVVSCGITSVYIASRSLAACSELGLVHKFFGKKDSRGRPMPALVITLLLGCGLSYLNCSETGTVVYGWFSSLVGIQGFLMESIVFTSLICFRRGLKAQGIDHKTLPYRDRLAPYNQYFCLLLMVLVMTAEFYLALYPFSGDGPSAKNFFASYLTLPLYIVAYFGYKFWHKTKWIQPSAIDFSAARFWDEEDRRIAEEKANNPQLRKRPVYKTVIAGLVGEGK</sequence>
<evidence type="ECO:0000256" key="4">
    <source>
        <dbReference type="ARBA" id="ARBA00022970"/>
    </source>
</evidence>
<feature type="transmembrane region" description="Helical" evidence="7">
    <location>
        <begin position="330"/>
        <end position="352"/>
    </location>
</feature>
<evidence type="ECO:0000256" key="3">
    <source>
        <dbReference type="ARBA" id="ARBA00022692"/>
    </source>
</evidence>
<feature type="transmembrane region" description="Helical" evidence="7">
    <location>
        <begin position="402"/>
        <end position="425"/>
    </location>
</feature>
<protein>
    <recommendedName>
        <fullName evidence="8">Amino acid permease/ SLC12A domain-containing protein</fullName>
    </recommendedName>
</protein>
<feature type="transmembrane region" description="Helical" evidence="7">
    <location>
        <begin position="482"/>
        <end position="499"/>
    </location>
</feature>
<feature type="transmembrane region" description="Helical" evidence="7">
    <location>
        <begin position="191"/>
        <end position="212"/>
    </location>
</feature>
<feature type="domain" description="Amino acid permease/ SLC12A" evidence="8">
    <location>
        <begin position="52"/>
        <end position="506"/>
    </location>
</feature>
<dbReference type="Proteomes" id="UP001345691">
    <property type="component" value="Unassembled WGS sequence"/>
</dbReference>
<comment type="subcellular location">
    <subcellularLocation>
        <location evidence="1">Membrane</location>
        <topology evidence="1">Multi-pass membrane protein</topology>
    </subcellularLocation>
</comment>
<feature type="transmembrane region" description="Helical" evidence="7">
    <location>
        <begin position="79"/>
        <end position="96"/>
    </location>
</feature>
<evidence type="ECO:0000313" key="9">
    <source>
        <dbReference type="EMBL" id="KAK5059380.1"/>
    </source>
</evidence>
<name>A0ABR0J9I5_9EURO</name>
<evidence type="ECO:0000256" key="1">
    <source>
        <dbReference type="ARBA" id="ARBA00004141"/>
    </source>
</evidence>
<comment type="caution">
    <text evidence="9">The sequence shown here is derived from an EMBL/GenBank/DDBJ whole genome shotgun (WGS) entry which is preliminary data.</text>
</comment>
<keyword evidence="10" id="KW-1185">Reference proteome</keyword>
<reference evidence="9 10" key="1">
    <citation type="submission" date="2023-08" db="EMBL/GenBank/DDBJ databases">
        <title>Black Yeasts Isolated from many extreme environments.</title>
        <authorList>
            <person name="Coleine C."/>
            <person name="Stajich J.E."/>
            <person name="Selbmann L."/>
        </authorList>
    </citation>
    <scope>NUCLEOTIDE SEQUENCE [LARGE SCALE GENOMIC DNA]</scope>
    <source>
        <strain evidence="9 10">CCFEE 6328</strain>
    </source>
</reference>